<dbReference type="AlphaFoldDB" id="A0A2G9C882"/>
<protein>
    <recommendedName>
        <fullName evidence="3">DUF2332 domain-containing protein</fullName>
    </recommendedName>
</protein>
<dbReference type="EMBL" id="PEOG01000033">
    <property type="protein sequence ID" value="PIM52661.1"/>
    <property type="molecule type" value="Genomic_DNA"/>
</dbReference>
<name>A0A2G9C882_9BURK</name>
<dbReference type="Proteomes" id="UP000231501">
    <property type="component" value="Unassembled WGS sequence"/>
</dbReference>
<proteinExistence type="predicted"/>
<sequence length="387" mass="42437">MADILAAHDDLESPVMEDALGRIAHHFTRFAEVDGQDDPLYCALAATIAEDRALMALLLEAPATQRKPVLFFAALHDRVLAGSTEGGSHPLAAYYASVGGTRAPDAELPGALRDFVRREESTLRALIRERTTQTNETGRCAVLRPALQALATRLGGTEQAPVELALFDFGCSAGLNLGVDRYAYDDGVAFTPGLDDAAPLISTVWRGERPSALLGAPRWQAAQRMGVDLQPIDPADEGAARWLRACLWPGDGARRERLDRALGDARRHPVPLRRTEDGLGELERWMDTLPAGVTPVIVNVWVLFYFDPPALRAYTERIRQLVRERGLAWISGELAKRSPLASPPSAPPGEPADTGTLWTLQWRQGDEVRTEALAWSHAHGRWIEWLA</sequence>
<accession>A0A2G9C882</accession>
<evidence type="ECO:0000313" key="2">
    <source>
        <dbReference type="Proteomes" id="UP000231501"/>
    </source>
</evidence>
<dbReference type="InterPro" id="IPR011200">
    <property type="entry name" value="UCP012608"/>
</dbReference>
<dbReference type="Pfam" id="PF10094">
    <property type="entry name" value="DUF2332"/>
    <property type="match status" value="1"/>
</dbReference>
<organism evidence="1 2">
    <name type="scientific">Roseateles chitinivorans</name>
    <dbReference type="NCBI Taxonomy" id="2917965"/>
    <lineage>
        <taxon>Bacteria</taxon>
        <taxon>Pseudomonadati</taxon>
        <taxon>Pseudomonadota</taxon>
        <taxon>Betaproteobacteria</taxon>
        <taxon>Burkholderiales</taxon>
        <taxon>Sphaerotilaceae</taxon>
        <taxon>Roseateles</taxon>
    </lineage>
</organism>
<evidence type="ECO:0000313" key="1">
    <source>
        <dbReference type="EMBL" id="PIM52661.1"/>
    </source>
</evidence>
<gene>
    <name evidence="1" type="ORF">CS062_13490</name>
</gene>
<reference evidence="1 2" key="1">
    <citation type="submission" date="2017-11" db="EMBL/GenBank/DDBJ databases">
        <title>Draft genome sequence of Mitsuaria sp. HWN-4.</title>
        <authorList>
            <person name="Gundlapally S.R."/>
        </authorList>
    </citation>
    <scope>NUCLEOTIDE SEQUENCE [LARGE SCALE GENOMIC DNA]</scope>
    <source>
        <strain evidence="1 2">HWN-4</strain>
    </source>
</reference>
<keyword evidence="2" id="KW-1185">Reference proteome</keyword>
<comment type="caution">
    <text evidence="1">The sequence shown here is derived from an EMBL/GenBank/DDBJ whole genome shotgun (WGS) entry which is preliminary data.</text>
</comment>
<evidence type="ECO:0008006" key="3">
    <source>
        <dbReference type="Google" id="ProtNLM"/>
    </source>
</evidence>